<accession>A0A6I6G6I9</accession>
<dbReference type="RefSeq" id="WP_157477699.1">
    <property type="nucleotide sequence ID" value="NZ_CP046566.1"/>
</dbReference>
<evidence type="ECO:0000313" key="2">
    <source>
        <dbReference type="EMBL" id="QGW27694.1"/>
    </source>
</evidence>
<name>A0A6I6G6I9_9BACT</name>
<dbReference type="Proteomes" id="UP000426027">
    <property type="component" value="Chromosome"/>
</dbReference>
<keyword evidence="1" id="KW-0812">Transmembrane</keyword>
<keyword evidence="1" id="KW-1133">Transmembrane helix</keyword>
<dbReference type="AlphaFoldDB" id="A0A6I6G6I9"/>
<sequence length="306" mass="34000">MTVEQLITLFVYQHGEISLQGIGTIRLTDAVPDAEYIQKNKSVPISGIQFTHQKTAVTSPEFIRFYATQRGKIASLAENDIEAYLSMALQFLNIGNPFEIKGLGALAKNKEGVLSLTPGYFMAIKAEEAMGKLKERHVEDPAHQGPGAAYDEEKRNRMSPKTKVIMVLAMLGLLAVAAWLIFNAFFVAVTSVEVPSNQDKGIYDTVVAQQVDSAATALPAPALPDSLQPRNWKVIFRETSTVKKAIVLNQFDTLKQQLKTPVYLETTDSVRFTFYTLSSSAVKDTAQLRDSLRRYFKRPVRLLPAQ</sequence>
<evidence type="ECO:0000313" key="3">
    <source>
        <dbReference type="Proteomes" id="UP000426027"/>
    </source>
</evidence>
<keyword evidence="3" id="KW-1185">Reference proteome</keyword>
<gene>
    <name evidence="2" type="ORF">GLV81_05960</name>
</gene>
<protein>
    <recommendedName>
        <fullName evidence="4">CCDC81-like prokaryotic HU domain-containing protein</fullName>
    </recommendedName>
</protein>
<dbReference type="EMBL" id="CP046566">
    <property type="protein sequence ID" value="QGW27694.1"/>
    <property type="molecule type" value="Genomic_DNA"/>
</dbReference>
<keyword evidence="1" id="KW-0472">Membrane</keyword>
<feature type="transmembrane region" description="Helical" evidence="1">
    <location>
        <begin position="164"/>
        <end position="189"/>
    </location>
</feature>
<proteinExistence type="predicted"/>
<dbReference type="KEGG" id="fls:GLV81_05960"/>
<evidence type="ECO:0000256" key="1">
    <source>
        <dbReference type="SAM" id="Phobius"/>
    </source>
</evidence>
<reference evidence="2 3" key="1">
    <citation type="submission" date="2019-11" db="EMBL/GenBank/DDBJ databases">
        <authorList>
            <person name="Im W.T."/>
        </authorList>
    </citation>
    <scope>NUCLEOTIDE SEQUENCE [LARGE SCALE GENOMIC DNA]</scope>
    <source>
        <strain evidence="2 3">SB-02</strain>
    </source>
</reference>
<evidence type="ECO:0008006" key="4">
    <source>
        <dbReference type="Google" id="ProtNLM"/>
    </source>
</evidence>
<organism evidence="2 3">
    <name type="scientific">Phnomibacter ginsenosidimutans</name>
    <dbReference type="NCBI Taxonomy" id="2676868"/>
    <lineage>
        <taxon>Bacteria</taxon>
        <taxon>Pseudomonadati</taxon>
        <taxon>Bacteroidota</taxon>
        <taxon>Chitinophagia</taxon>
        <taxon>Chitinophagales</taxon>
        <taxon>Chitinophagaceae</taxon>
        <taxon>Phnomibacter</taxon>
    </lineage>
</organism>